<feature type="signal peptide" evidence="2">
    <location>
        <begin position="1"/>
        <end position="21"/>
    </location>
</feature>
<evidence type="ECO:0000313" key="3">
    <source>
        <dbReference type="EMBL" id="WFD37076.1"/>
    </source>
</evidence>
<dbReference type="GeneID" id="85223666"/>
<accession>A0AAF0EZJ1</accession>
<organism evidence="3 4">
    <name type="scientific">Malassezia japonica</name>
    <dbReference type="NCBI Taxonomy" id="223818"/>
    <lineage>
        <taxon>Eukaryota</taxon>
        <taxon>Fungi</taxon>
        <taxon>Dikarya</taxon>
        <taxon>Basidiomycota</taxon>
        <taxon>Ustilaginomycotina</taxon>
        <taxon>Malasseziomycetes</taxon>
        <taxon>Malasseziales</taxon>
        <taxon>Malasseziaceae</taxon>
        <taxon>Malassezia</taxon>
    </lineage>
</organism>
<keyword evidence="4" id="KW-1185">Reference proteome</keyword>
<evidence type="ECO:0000313" key="4">
    <source>
        <dbReference type="Proteomes" id="UP001217754"/>
    </source>
</evidence>
<keyword evidence="2" id="KW-0732">Signal</keyword>
<protein>
    <submittedName>
        <fullName evidence="3">Uncharacterized protein</fullName>
    </submittedName>
</protein>
<proteinExistence type="predicted"/>
<feature type="region of interest" description="Disordered" evidence="1">
    <location>
        <begin position="73"/>
        <end position="96"/>
    </location>
</feature>
<dbReference type="RefSeq" id="XP_060119973.1">
    <property type="nucleotide sequence ID" value="XM_060263990.1"/>
</dbReference>
<sequence>MYFRTLFVSAIVAAIATTANADPIRKRAEPSWAGDASGALKAANSYATQYAPSGDSSVLSQANSWATAWLGSINGQAHSAPPPQAAPTDGVKAAPA</sequence>
<dbReference type="Proteomes" id="UP001217754">
    <property type="component" value="Chromosome 1"/>
</dbReference>
<dbReference type="EMBL" id="CP119958">
    <property type="protein sequence ID" value="WFD37076.1"/>
    <property type="molecule type" value="Genomic_DNA"/>
</dbReference>
<gene>
    <name evidence="3" type="ORF">MJAP1_000017</name>
</gene>
<evidence type="ECO:0000256" key="1">
    <source>
        <dbReference type="SAM" id="MobiDB-lite"/>
    </source>
</evidence>
<dbReference type="AlphaFoldDB" id="A0AAF0EZJ1"/>
<name>A0AAF0EZJ1_9BASI</name>
<feature type="chain" id="PRO_5041923693" evidence="2">
    <location>
        <begin position="22"/>
        <end position="96"/>
    </location>
</feature>
<reference evidence="3" key="1">
    <citation type="submission" date="2023-03" db="EMBL/GenBank/DDBJ databases">
        <title>Mating type loci evolution in Malassezia.</title>
        <authorList>
            <person name="Coelho M.A."/>
        </authorList>
    </citation>
    <scope>NUCLEOTIDE SEQUENCE</scope>
    <source>
        <strain evidence="3">CBS 9431</strain>
    </source>
</reference>
<evidence type="ECO:0000256" key="2">
    <source>
        <dbReference type="SAM" id="SignalP"/>
    </source>
</evidence>